<sequence>MSGLPMHPHHLGHTIDAMPAELDQRVALVTLLRQPGVKWADVTAELLDNGSAVEVLNRQFGIGDTLFHDKAALDRALTEAAALVDGWVSGGIGVHSLFDVSYPTRLRDVHQAPPLLFSQGTLAPDRRAVAVVGTRKPTERGAQMAGWIAGALAGDGITVVSGLAAGIDTAAHTAALTAGGRTVAVIGTGITRYYPAENRALQRRIAAEGLVISQFWPDAAPTKFSFPMRNAVMSGYSAATVVVEAEYRSGARMQARLALEHGRPVVLPDELLVHDWARDYATRPGVHVVRDPDELVTVVNEIVRQIPDSLGEFVS</sequence>
<dbReference type="Pfam" id="PF02481">
    <property type="entry name" value="DNA_processg_A"/>
    <property type="match status" value="1"/>
</dbReference>
<evidence type="ECO:0000313" key="3">
    <source>
        <dbReference type="EMBL" id="GIE19454.1"/>
    </source>
</evidence>
<evidence type="ECO:0000256" key="1">
    <source>
        <dbReference type="ARBA" id="ARBA00006525"/>
    </source>
</evidence>
<dbReference type="SUPFAM" id="SSF102405">
    <property type="entry name" value="MCP/YpsA-like"/>
    <property type="match status" value="1"/>
</dbReference>
<comment type="similarity">
    <text evidence="1">Belongs to the DprA/Smf family.</text>
</comment>
<gene>
    <name evidence="3" type="ORF">Ahu01nite_025560</name>
</gene>
<keyword evidence="4" id="KW-1185">Reference proteome</keyword>
<proteinExistence type="inferred from homology"/>
<dbReference type="InterPro" id="IPR003488">
    <property type="entry name" value="DprA"/>
</dbReference>
<organism evidence="3 4">
    <name type="scientific">Winogradskya humida</name>
    <dbReference type="NCBI Taxonomy" id="113566"/>
    <lineage>
        <taxon>Bacteria</taxon>
        <taxon>Bacillati</taxon>
        <taxon>Actinomycetota</taxon>
        <taxon>Actinomycetes</taxon>
        <taxon>Micromonosporales</taxon>
        <taxon>Micromonosporaceae</taxon>
        <taxon>Winogradskya</taxon>
    </lineage>
</organism>
<dbReference type="Proteomes" id="UP000603200">
    <property type="component" value="Unassembled WGS sequence"/>
</dbReference>
<evidence type="ECO:0000259" key="2">
    <source>
        <dbReference type="Pfam" id="PF02481"/>
    </source>
</evidence>
<dbReference type="PANTHER" id="PTHR43022">
    <property type="entry name" value="PROTEIN SMF"/>
    <property type="match status" value="1"/>
</dbReference>
<dbReference type="Gene3D" id="3.40.50.450">
    <property type="match status" value="1"/>
</dbReference>
<feature type="domain" description="Smf/DprA SLOG" evidence="2">
    <location>
        <begin position="98"/>
        <end position="303"/>
    </location>
</feature>
<dbReference type="PANTHER" id="PTHR43022:SF1">
    <property type="entry name" value="PROTEIN SMF"/>
    <property type="match status" value="1"/>
</dbReference>
<evidence type="ECO:0000313" key="4">
    <source>
        <dbReference type="Proteomes" id="UP000603200"/>
    </source>
</evidence>
<accession>A0ABQ3ZLS7</accession>
<reference evidence="3 4" key="1">
    <citation type="submission" date="2021-01" db="EMBL/GenBank/DDBJ databases">
        <title>Whole genome shotgun sequence of Actinoplanes humidus NBRC 14915.</title>
        <authorList>
            <person name="Komaki H."/>
            <person name="Tamura T."/>
        </authorList>
    </citation>
    <scope>NUCLEOTIDE SEQUENCE [LARGE SCALE GENOMIC DNA]</scope>
    <source>
        <strain evidence="3 4">NBRC 14915</strain>
    </source>
</reference>
<protein>
    <recommendedName>
        <fullName evidence="2">Smf/DprA SLOG domain-containing protein</fullName>
    </recommendedName>
</protein>
<dbReference type="EMBL" id="BOMN01000029">
    <property type="protein sequence ID" value="GIE19454.1"/>
    <property type="molecule type" value="Genomic_DNA"/>
</dbReference>
<dbReference type="InterPro" id="IPR057666">
    <property type="entry name" value="DrpA_SLOG"/>
</dbReference>
<comment type="caution">
    <text evidence="3">The sequence shown here is derived from an EMBL/GenBank/DDBJ whole genome shotgun (WGS) entry which is preliminary data.</text>
</comment>
<name>A0ABQ3ZLS7_9ACTN</name>